<organism evidence="4 5">
    <name type="scientific">Cytospora leucostoma</name>
    <dbReference type="NCBI Taxonomy" id="1230097"/>
    <lineage>
        <taxon>Eukaryota</taxon>
        <taxon>Fungi</taxon>
        <taxon>Dikarya</taxon>
        <taxon>Ascomycota</taxon>
        <taxon>Pezizomycotina</taxon>
        <taxon>Sordariomycetes</taxon>
        <taxon>Sordariomycetidae</taxon>
        <taxon>Diaporthales</taxon>
        <taxon>Cytosporaceae</taxon>
        <taxon>Cytospora</taxon>
    </lineage>
</organism>
<dbReference type="EMBL" id="LKEB01000097">
    <property type="protein sequence ID" value="ROV90539.1"/>
    <property type="molecule type" value="Genomic_DNA"/>
</dbReference>
<evidence type="ECO:0000256" key="1">
    <source>
        <dbReference type="SAM" id="SignalP"/>
    </source>
</evidence>
<dbReference type="Gene3D" id="3.40.50.1110">
    <property type="entry name" value="SGNH hydrolase"/>
    <property type="match status" value="1"/>
</dbReference>
<dbReference type="InterPro" id="IPR013830">
    <property type="entry name" value="SGNH_hydro"/>
</dbReference>
<dbReference type="PANTHER" id="PTHR37834:SF2">
    <property type="entry name" value="ESTERASE, SGNH HYDROLASE-TYPE"/>
    <property type="match status" value="1"/>
</dbReference>
<dbReference type="Pfam" id="PF13472">
    <property type="entry name" value="Lipase_GDSL_2"/>
    <property type="match status" value="1"/>
</dbReference>
<comment type="caution">
    <text evidence="4">The sequence shown here is derived from an EMBL/GenBank/DDBJ whole genome shotgun (WGS) entry which is preliminary data.</text>
</comment>
<proteinExistence type="predicted"/>
<dbReference type="OrthoDB" id="426133at2759"/>
<evidence type="ECO:0000313" key="5">
    <source>
        <dbReference type="Proteomes" id="UP000285146"/>
    </source>
</evidence>
<keyword evidence="5" id="KW-1185">Reference proteome</keyword>
<name>A0A423VHQ8_9PEZI</name>
<feature type="domain" description="Carbohydrate esterase 2 N-terminal" evidence="3">
    <location>
        <begin position="22"/>
        <end position="115"/>
    </location>
</feature>
<evidence type="ECO:0008006" key="6">
    <source>
        <dbReference type="Google" id="ProtNLM"/>
    </source>
</evidence>
<dbReference type="AlphaFoldDB" id="A0A423VHQ8"/>
<dbReference type="InParanoid" id="A0A423VHQ8"/>
<dbReference type="InterPro" id="IPR036514">
    <property type="entry name" value="SGNH_hydro_sf"/>
</dbReference>
<dbReference type="Gene3D" id="2.60.120.260">
    <property type="entry name" value="Galactose-binding domain-like"/>
    <property type="match status" value="1"/>
</dbReference>
<dbReference type="GO" id="GO:0052689">
    <property type="term" value="F:carboxylic ester hydrolase activity"/>
    <property type="evidence" value="ECO:0007669"/>
    <property type="project" value="InterPro"/>
</dbReference>
<dbReference type="STRING" id="1230097.A0A423VHQ8"/>
<evidence type="ECO:0000259" key="2">
    <source>
        <dbReference type="Pfam" id="PF13472"/>
    </source>
</evidence>
<sequence>MLCLPTFLLVLLDLGCAQATRYLGRVNPATKELTWSGTGLVFSFTGTSADVSLRSVSGTNSIEMVIDDGTPIVTDNVVGSSIATPSNLTEGTHSVLIRKKSEALFGSIFIGDISTSGTLGNSTETPSRRLQIIGDSISVGYGLDGEYPCTNTAALEDAPQTYGALTARNLSADWDIVAWSGKGLVRNIVNPGYEDDVLMPEIWTRYGANDANDSYTFPAADAPDVVVINLGTNDFSYVATNSTTGATYAARDPISPAVYTAGIVNFVQIIQSHYADADIFITSSPLLSDTYPTAEDAQHTTQSNAIIEAIKELGNKTHFVDFPTQDSSNNNIGCDYHPSASTHESMAVILTAAIQDIIS</sequence>
<dbReference type="SUPFAM" id="SSF52266">
    <property type="entry name" value="SGNH hydrolase"/>
    <property type="match status" value="1"/>
</dbReference>
<accession>A0A423VHQ8</accession>
<dbReference type="CDD" id="cd01831">
    <property type="entry name" value="Endoglucanase_E_like"/>
    <property type="match status" value="1"/>
</dbReference>
<reference evidence="4 5" key="1">
    <citation type="submission" date="2015-09" db="EMBL/GenBank/DDBJ databases">
        <title>Host preference determinants of Valsa canker pathogens revealed by comparative genomics.</title>
        <authorList>
            <person name="Yin Z."/>
            <person name="Huang L."/>
        </authorList>
    </citation>
    <scope>NUCLEOTIDE SEQUENCE [LARGE SCALE GENOMIC DNA]</scope>
    <source>
        <strain evidence="4 5">SXYLt</strain>
    </source>
</reference>
<feature type="chain" id="PRO_5019453899" description="SGNH hydrolase-type esterase domain-containing protein" evidence="1">
    <location>
        <begin position="20"/>
        <end position="359"/>
    </location>
</feature>
<evidence type="ECO:0000259" key="3">
    <source>
        <dbReference type="Pfam" id="PF17996"/>
    </source>
</evidence>
<gene>
    <name evidence="4" type="ORF">VPNG_10038</name>
</gene>
<keyword evidence="1" id="KW-0732">Signal</keyword>
<dbReference type="PANTHER" id="PTHR37834">
    <property type="entry name" value="GDSL-LIKE LIPASE/ACYLHYDROLASE DOMAIN PROTEIN (AFU_ORTHOLOGUE AFUA_2G00620)"/>
    <property type="match status" value="1"/>
</dbReference>
<dbReference type="Pfam" id="PF17996">
    <property type="entry name" value="CE2_N"/>
    <property type="match status" value="1"/>
</dbReference>
<protein>
    <recommendedName>
        <fullName evidence="6">SGNH hydrolase-type esterase domain-containing protein</fullName>
    </recommendedName>
</protein>
<feature type="signal peptide" evidence="1">
    <location>
        <begin position="1"/>
        <end position="19"/>
    </location>
</feature>
<dbReference type="InterPro" id="IPR052762">
    <property type="entry name" value="PCW_deacetylase/CE"/>
</dbReference>
<dbReference type="InterPro" id="IPR037461">
    <property type="entry name" value="CtCE2-like_dom"/>
</dbReference>
<dbReference type="InterPro" id="IPR040794">
    <property type="entry name" value="CE2_N"/>
</dbReference>
<evidence type="ECO:0000313" key="4">
    <source>
        <dbReference type="EMBL" id="ROV90539.1"/>
    </source>
</evidence>
<dbReference type="Proteomes" id="UP000285146">
    <property type="component" value="Unassembled WGS sequence"/>
</dbReference>
<feature type="domain" description="SGNH hydrolase-type esterase" evidence="2">
    <location>
        <begin position="133"/>
        <end position="343"/>
    </location>
</feature>